<keyword evidence="2" id="KW-1185">Reference proteome</keyword>
<gene>
    <name evidence="1" type="ORF">PVAG01_10765</name>
</gene>
<organism evidence="1 2">
    <name type="scientific">Phlyctema vagabunda</name>
    <dbReference type="NCBI Taxonomy" id="108571"/>
    <lineage>
        <taxon>Eukaryota</taxon>
        <taxon>Fungi</taxon>
        <taxon>Dikarya</taxon>
        <taxon>Ascomycota</taxon>
        <taxon>Pezizomycotina</taxon>
        <taxon>Leotiomycetes</taxon>
        <taxon>Helotiales</taxon>
        <taxon>Dermateaceae</taxon>
        <taxon>Phlyctema</taxon>
    </lineage>
</organism>
<name>A0ABR4P364_9HELO</name>
<protein>
    <submittedName>
        <fullName evidence="1">Uncharacterized protein</fullName>
    </submittedName>
</protein>
<proteinExistence type="predicted"/>
<sequence length="140" mass="15195">MCNSHRASSASAESNMSASLVSRPMIMRLRVSSMASRSLGAGSDMLSGSFMSSGITQGLTSGVAMMFGVKIQARGMRNDRSVLRGHNCIQEKRRRDGSRIRGRQLKKLPASFSQHNESARSRNIELRSSSAVIAIYQLSG</sequence>
<evidence type="ECO:0000313" key="1">
    <source>
        <dbReference type="EMBL" id="KAL3417755.1"/>
    </source>
</evidence>
<evidence type="ECO:0000313" key="2">
    <source>
        <dbReference type="Proteomes" id="UP001629113"/>
    </source>
</evidence>
<reference evidence="1 2" key="1">
    <citation type="submission" date="2024-06" db="EMBL/GenBank/DDBJ databases">
        <title>Complete genome of Phlyctema vagabunda strain 19-DSS-EL-015.</title>
        <authorList>
            <person name="Fiorenzani C."/>
        </authorList>
    </citation>
    <scope>NUCLEOTIDE SEQUENCE [LARGE SCALE GENOMIC DNA]</scope>
    <source>
        <strain evidence="1 2">19-DSS-EL-015</strain>
    </source>
</reference>
<dbReference type="Proteomes" id="UP001629113">
    <property type="component" value="Unassembled WGS sequence"/>
</dbReference>
<comment type="caution">
    <text evidence="1">The sequence shown here is derived from an EMBL/GenBank/DDBJ whole genome shotgun (WGS) entry which is preliminary data.</text>
</comment>
<dbReference type="EMBL" id="JBFCZG010000010">
    <property type="protein sequence ID" value="KAL3417755.1"/>
    <property type="molecule type" value="Genomic_DNA"/>
</dbReference>
<accession>A0ABR4P364</accession>